<dbReference type="InParanoid" id="A0A0V0Z228"/>
<evidence type="ECO:0000313" key="1">
    <source>
        <dbReference type="EMBL" id="KRY06494.1"/>
    </source>
</evidence>
<proteinExistence type="predicted"/>
<evidence type="ECO:0000313" key="2">
    <source>
        <dbReference type="EMBL" id="KRY07277.1"/>
    </source>
</evidence>
<accession>A0A0V0Z228</accession>
<gene>
    <name evidence="1" type="ORF">T01_15346</name>
    <name evidence="3" type="ORF">T01_3073</name>
    <name evidence="2" type="ORF">T01_8223</name>
</gene>
<evidence type="ECO:0000313" key="4">
    <source>
        <dbReference type="Proteomes" id="UP000054776"/>
    </source>
</evidence>
<comment type="caution">
    <text evidence="1">The sequence shown here is derived from an EMBL/GenBank/DDBJ whole genome shotgun (WGS) entry which is preliminary data.</text>
</comment>
<dbReference type="Proteomes" id="UP000054776">
    <property type="component" value="Unassembled WGS sequence"/>
</dbReference>
<organism evidence="1 4">
    <name type="scientific">Trichinella spiralis</name>
    <name type="common">Trichina worm</name>
    <dbReference type="NCBI Taxonomy" id="6334"/>
    <lineage>
        <taxon>Eukaryota</taxon>
        <taxon>Metazoa</taxon>
        <taxon>Ecdysozoa</taxon>
        <taxon>Nematoda</taxon>
        <taxon>Enoplea</taxon>
        <taxon>Dorylaimia</taxon>
        <taxon>Trichinellida</taxon>
        <taxon>Trichinellidae</taxon>
        <taxon>Trichinella</taxon>
    </lineage>
</organism>
<evidence type="ECO:0000313" key="3">
    <source>
        <dbReference type="EMBL" id="KRY07532.1"/>
    </source>
</evidence>
<dbReference type="EMBL" id="JYDH01002823">
    <property type="protein sequence ID" value="KRY07277.1"/>
    <property type="molecule type" value="Genomic_DNA"/>
</dbReference>
<protein>
    <submittedName>
        <fullName evidence="1">Uncharacterized protein</fullName>
    </submittedName>
</protein>
<dbReference type="AlphaFoldDB" id="A0A0V0Z228"/>
<keyword evidence="4" id="KW-1185">Reference proteome</keyword>
<dbReference type="EMBL" id="JYDH01002756">
    <property type="protein sequence ID" value="KRY07532.1"/>
    <property type="molecule type" value="Genomic_DNA"/>
</dbReference>
<feature type="non-terminal residue" evidence="1">
    <location>
        <position position="1"/>
    </location>
</feature>
<name>A0A0V0Z228_TRISP</name>
<dbReference type="EMBL" id="JYDH01003104">
    <property type="protein sequence ID" value="KRY06494.1"/>
    <property type="molecule type" value="Genomic_DNA"/>
</dbReference>
<sequence>GQGRRPRVRPKREPPIGSSLAAGVLAISGADLRPCQSSIMLSWFGSLDPALIP</sequence>
<reference evidence="1 4" key="1">
    <citation type="submission" date="2015-01" db="EMBL/GenBank/DDBJ databases">
        <title>Evolution of Trichinella species and genotypes.</title>
        <authorList>
            <person name="Korhonen P.K."/>
            <person name="Edoardo P."/>
            <person name="Giuseppe L.R."/>
            <person name="Gasser R.B."/>
        </authorList>
    </citation>
    <scope>NUCLEOTIDE SEQUENCE [LARGE SCALE GENOMIC DNA]</scope>
    <source>
        <strain evidence="1">ISS3</strain>
    </source>
</reference>